<accession>A0A7D8VBX0</accession>
<dbReference type="InterPro" id="IPR046361">
    <property type="entry name" value="EXOC6/Sec15_C"/>
</dbReference>
<dbReference type="GO" id="GO:0006886">
    <property type="term" value="P:intracellular protein transport"/>
    <property type="evidence" value="ECO:0007669"/>
    <property type="project" value="InterPro"/>
</dbReference>
<dbReference type="InterPro" id="IPR042045">
    <property type="entry name" value="EXOC6/Sec15_C_dom1"/>
</dbReference>
<evidence type="ECO:0000313" key="9">
    <source>
        <dbReference type="Proteomes" id="UP000473826"/>
    </source>
</evidence>
<dbReference type="PIRSF" id="PIRSF025007">
    <property type="entry name" value="Sec15"/>
    <property type="match status" value="1"/>
</dbReference>
<organism evidence="8 9">
    <name type="scientific">Vanrija humicola</name>
    <name type="common">Yeast</name>
    <name type="synonym">Cryptococcus humicola</name>
    <dbReference type="NCBI Taxonomy" id="5417"/>
    <lineage>
        <taxon>Eukaryota</taxon>
        <taxon>Fungi</taxon>
        <taxon>Dikarya</taxon>
        <taxon>Basidiomycota</taxon>
        <taxon>Agaricomycotina</taxon>
        <taxon>Tremellomycetes</taxon>
        <taxon>Trichosporonales</taxon>
        <taxon>Trichosporonaceae</taxon>
        <taxon>Vanrija</taxon>
    </lineage>
</organism>
<evidence type="ECO:0000259" key="7">
    <source>
        <dbReference type="Pfam" id="PF20651"/>
    </source>
</evidence>
<dbReference type="GO" id="GO:0090522">
    <property type="term" value="P:vesicle tethering involved in exocytosis"/>
    <property type="evidence" value="ECO:0007669"/>
    <property type="project" value="UniProtKB-UniRule"/>
</dbReference>
<dbReference type="InterPro" id="IPR007225">
    <property type="entry name" value="EXOC6/Sec15"/>
</dbReference>
<name>A0A7D8VBX0_VANHU</name>
<dbReference type="GO" id="GO:0016020">
    <property type="term" value="C:membrane"/>
    <property type="evidence" value="ECO:0007669"/>
    <property type="project" value="TreeGrafter"/>
</dbReference>
<evidence type="ECO:0000256" key="3">
    <source>
        <dbReference type="ARBA" id="ARBA00022483"/>
    </source>
</evidence>
<evidence type="ECO:0000256" key="2">
    <source>
        <dbReference type="ARBA" id="ARBA00022448"/>
    </source>
</evidence>
<dbReference type="EMBL" id="QKWK01000001">
    <property type="protein sequence ID" value="TXT15731.1"/>
    <property type="molecule type" value="Genomic_DNA"/>
</dbReference>
<dbReference type="GO" id="GO:0006893">
    <property type="term" value="P:Golgi to plasma membrane transport"/>
    <property type="evidence" value="ECO:0007669"/>
    <property type="project" value="TreeGrafter"/>
</dbReference>
<comment type="similarity">
    <text evidence="1 5">Belongs to the SEC15 family.</text>
</comment>
<feature type="domain" description="Exocyst complex subunit EXOC6/Sec15 C-terminal" evidence="6">
    <location>
        <begin position="406"/>
        <end position="753"/>
    </location>
</feature>
<keyword evidence="2 5" id="KW-0813">Transport</keyword>
<dbReference type="GO" id="GO:0000145">
    <property type="term" value="C:exocyst"/>
    <property type="evidence" value="ECO:0007669"/>
    <property type="project" value="UniProtKB-UniRule"/>
</dbReference>
<evidence type="ECO:0000256" key="4">
    <source>
        <dbReference type="ARBA" id="ARBA00023054"/>
    </source>
</evidence>
<evidence type="ECO:0000313" key="8">
    <source>
        <dbReference type="EMBL" id="TXT15731.1"/>
    </source>
</evidence>
<dbReference type="InterPro" id="IPR048359">
    <property type="entry name" value="EXOC6_Sec15_N"/>
</dbReference>
<evidence type="ECO:0000256" key="5">
    <source>
        <dbReference type="PIRNR" id="PIRNR025007"/>
    </source>
</evidence>
<dbReference type="Pfam" id="PF04091">
    <property type="entry name" value="Sec15_C"/>
    <property type="match status" value="1"/>
</dbReference>
<dbReference type="Pfam" id="PF20651">
    <property type="entry name" value="EXOC6_Sec15_N"/>
    <property type="match status" value="1"/>
</dbReference>
<feature type="domain" description="Exocyst complex component EXOC6/Sec15 N-terminal" evidence="7">
    <location>
        <begin position="56"/>
        <end position="223"/>
    </location>
</feature>
<dbReference type="Gene3D" id="1.10.357.30">
    <property type="entry name" value="Exocyst complex subunit Sec15 C-terminal domain, N-terminal subdomain"/>
    <property type="match status" value="1"/>
</dbReference>
<evidence type="ECO:0000256" key="1">
    <source>
        <dbReference type="ARBA" id="ARBA00007944"/>
    </source>
</evidence>
<dbReference type="InterPro" id="IPR042044">
    <property type="entry name" value="EXOC6PINT-1/Sec15/Tip20_C_dom2"/>
</dbReference>
<dbReference type="PANTHER" id="PTHR12702:SF0">
    <property type="entry name" value="EXOCYST COMPLEX COMPONENT 6"/>
    <property type="match status" value="1"/>
</dbReference>
<evidence type="ECO:0000259" key="6">
    <source>
        <dbReference type="Pfam" id="PF04091"/>
    </source>
</evidence>
<dbReference type="FunFam" id="1.10.357.30:FF:000004">
    <property type="entry name" value="Exocyst complex component SEC15"/>
    <property type="match status" value="1"/>
</dbReference>
<comment type="caution">
    <text evidence="8">The sequence shown here is derived from an EMBL/GenBank/DDBJ whole genome shotgun (WGS) entry which is preliminary data.</text>
</comment>
<sequence length="781" mass="88477">MNRKTRPTFTNAELELQLQQISLDPTSSSVENLESLTPLIKSIQESESEQLYLRSLERFVGEKETEIEKICETNYEEFVSSVLTLSSVQQGTGHLKKRIAELDGQMGDVGRALGEKKRALLEQKKVARNMDDAVETLQTGLRLLDLVHRVEDLIQQRKYWGALRMIEDLSHLPPPSISQTPFYLHLVSSLPSLRISIKDAVTATTKSWLFDIRESNSLVGKLALENMMARIKRWRTKREKDGGVRLARIGGALELVSNERIEFDPQDNDQIRIDFRPLYQCIHIYEALDCKAELQRNYQEDRKKQATLILDSRATTTAETLLNTLPDLMQELVGFFIIEAHVLRTVEDFRSQRDVDDLWDDMCQRIIDIVGRGLKDCGDLNVFLESKSNILLFVQTLEGHGYDITELNGLLITLFERYSELLLRKFSTEFDEIVAEDDNLPMVVNDQSEFDKVAGVCWLATGEAESLALQNFPQPMPFSQTYPMCCINIRNFVEQFYKFADGVTQHHLDIDEVLRKSLDSLLIDHVSKQIASRVNVMSNLSQIAQVAVNLEHFAVACDDLEVLLMGLRASQRGGPIKLESAKSFAQTLELAQSRIDAVIASKLESFFELAEYHWMPNRGPPANVEPSTYVFEMITFLTAYVDSVLIGLGDETKTRAYQSALSRINQWFMETLCGKDVPRFNEFALGYVLADVAFIETEIQRLGRPGLDRLFDEVKLTINVIVSDAVNAFMEPSIRQLSYAAVRPARLSAILSKLAKGAQAAGATAKAERRRVEAESVSRLR</sequence>
<dbReference type="Gene3D" id="1.20.58.670">
    <property type="entry name" value="Dsl1p vesicle tethering complex, Tip20p subunit, domain D"/>
    <property type="match status" value="1"/>
</dbReference>
<keyword evidence="4" id="KW-0175">Coiled coil</keyword>
<protein>
    <recommendedName>
        <fullName evidence="5">Exocyst complex component SEC15</fullName>
    </recommendedName>
</protein>
<dbReference type="AlphaFoldDB" id="A0A7D8VBX0"/>
<proteinExistence type="inferred from homology"/>
<comment type="function">
    <text evidence="5">Component of the exocyst complex involved in the docking of exocytic vesicles with fusion sites on the plasma membrane.</text>
</comment>
<reference evidence="8 9" key="1">
    <citation type="journal article" date="2019" name="PLoS Genet.">
        <title>Convergent evolution of linked mating-type loci in basidiomycete fungi.</title>
        <authorList>
            <person name="Sun S."/>
            <person name="Coelho M.A."/>
            <person name="Heitman J."/>
            <person name="Nowrousian M."/>
        </authorList>
    </citation>
    <scope>NUCLEOTIDE SEQUENCE [LARGE SCALE GENOMIC DNA]</scope>
    <source>
        <strain evidence="8 9">CBS 4282</strain>
    </source>
</reference>
<keyword evidence="3 5" id="KW-0268">Exocytosis</keyword>
<dbReference type="Proteomes" id="UP000473826">
    <property type="component" value="Unassembled WGS sequence"/>
</dbReference>
<gene>
    <name evidence="8" type="ORF">VHUM_00234</name>
</gene>
<dbReference type="PANTHER" id="PTHR12702">
    <property type="entry name" value="SEC15"/>
    <property type="match status" value="1"/>
</dbReference>
<keyword evidence="9" id="KW-1185">Reference proteome</keyword>
<dbReference type="OrthoDB" id="10267033at2759"/>